<evidence type="ECO:0000259" key="6">
    <source>
        <dbReference type="PROSITE" id="PS50072"/>
    </source>
</evidence>
<evidence type="ECO:0000256" key="3">
    <source>
        <dbReference type="ARBA" id="ARBA00023242"/>
    </source>
</evidence>
<accession>A0A1K0HCT6</accession>
<evidence type="ECO:0000313" key="8">
    <source>
        <dbReference type="EMBL" id="SYW75764.1"/>
    </source>
</evidence>
<feature type="compositionally biased region" description="Acidic residues" evidence="5">
    <location>
        <begin position="378"/>
        <end position="395"/>
    </location>
</feature>
<dbReference type="Gene3D" id="2.40.100.10">
    <property type="entry name" value="Cyclophilin-like"/>
    <property type="match status" value="1"/>
</dbReference>
<dbReference type="Pfam" id="PF00160">
    <property type="entry name" value="Pro_isomerase"/>
    <property type="match status" value="1"/>
</dbReference>
<dbReference type="CDD" id="cd01925">
    <property type="entry name" value="cyclophilin_CeCYP16-like"/>
    <property type="match status" value="1"/>
</dbReference>
<reference evidence="7" key="1">
    <citation type="submission" date="2016-04" db="EMBL/GenBank/DDBJ databases">
        <authorList>
            <person name="Evans L.H."/>
            <person name="Alamgir A."/>
            <person name="Owens N."/>
            <person name="Weber N.D."/>
            <person name="Virtaneva K."/>
            <person name="Barbian K."/>
            <person name="Babar A."/>
            <person name="Rosenke K."/>
        </authorList>
    </citation>
    <scope>NUCLEOTIDE SEQUENCE</scope>
    <source>
        <strain evidence="7">UB2112</strain>
    </source>
</reference>
<dbReference type="Proteomes" id="UP000658997">
    <property type="component" value="Unassembled WGS sequence"/>
</dbReference>
<evidence type="ECO:0000313" key="9">
    <source>
        <dbReference type="Proteomes" id="UP000179920"/>
    </source>
</evidence>
<feature type="compositionally biased region" description="Basic and acidic residues" evidence="5">
    <location>
        <begin position="414"/>
        <end position="429"/>
    </location>
</feature>
<dbReference type="SUPFAM" id="SSF50891">
    <property type="entry name" value="Cyclophilin-like"/>
    <property type="match status" value="1"/>
</dbReference>
<evidence type="ECO:0000256" key="5">
    <source>
        <dbReference type="SAM" id="MobiDB-lite"/>
    </source>
</evidence>
<dbReference type="Proteomes" id="UP000179920">
    <property type="component" value="Chromosome XV"/>
</dbReference>
<dbReference type="EMBL" id="LT558131">
    <property type="protein sequence ID" value="SAM84833.1"/>
    <property type="molecule type" value="Genomic_DNA"/>
</dbReference>
<gene>
    <name evidence="8" type="ORF">UBRO2_00919</name>
    <name evidence="7" type="ORF">UBRO_05967</name>
</gene>
<feature type="region of interest" description="Disordered" evidence="5">
    <location>
        <begin position="171"/>
        <end position="221"/>
    </location>
</feature>
<dbReference type="GO" id="GO:0003755">
    <property type="term" value="F:peptidyl-prolyl cis-trans isomerase activity"/>
    <property type="evidence" value="ECO:0007669"/>
    <property type="project" value="UniProtKB-EC"/>
</dbReference>
<feature type="compositionally biased region" description="Basic and acidic residues" evidence="5">
    <location>
        <begin position="171"/>
        <end position="203"/>
    </location>
</feature>
<sequence length="462" mass="52106">MASQYITEPPTSGLVTLTTSKGPIDIELFSRETPLACRNFLTLALEGYYDNLLFHRLLPGFIIQSGDPSGTGTCGESIYGKPFAIEPHSRLKFNRRGLLAMAAQDKQNESQFFLTLDATPELQAKHTLMGRVVGKTIYNLLELAEGVELDGDRPRYPPKLLEVKVMQNPFDDLRPRMTKEQRREIERKEREEGRKRNEDEQSRKKGKGKGKKNIKLLSFGDEEEGEAAESVVLKGPKSSHDLLKDDRKLSKQAINVEKQRKKQDHAKATCSVNTSTLQQPQSHLPQTTKEKNLKKQDTLSSLNINHTQTNRNTCSAAAAAAARSFLSEQGRKYLNAKARTCTKTDDSLSALLSFQSRLRTAASSCNTPLTKQPRNQDAEAEEVEKEYGSSDDDLDWQEHRLDAGGKPLLATKAHSSDDYEVLDPREHKPDTKRKHNQHVNRQAKRQRDRVDDHRHYSSTSSS</sequence>
<dbReference type="AlphaFoldDB" id="A0A1K0HCT6"/>
<name>A0A1K0HCT6_9BASI</name>
<comment type="subcellular location">
    <subcellularLocation>
        <location evidence="2">Nucleus</location>
    </subcellularLocation>
</comment>
<feature type="compositionally biased region" description="Polar residues" evidence="5">
    <location>
        <begin position="361"/>
        <end position="375"/>
    </location>
</feature>
<organism evidence="7 9">
    <name type="scientific">Ustilago bromivora</name>
    <dbReference type="NCBI Taxonomy" id="307758"/>
    <lineage>
        <taxon>Eukaryota</taxon>
        <taxon>Fungi</taxon>
        <taxon>Dikarya</taxon>
        <taxon>Basidiomycota</taxon>
        <taxon>Ustilaginomycotina</taxon>
        <taxon>Ustilaginomycetes</taxon>
        <taxon>Ustilaginales</taxon>
        <taxon>Ustilaginaceae</taxon>
        <taxon>Ustilago</taxon>
    </lineage>
</organism>
<dbReference type="GO" id="GO:0071013">
    <property type="term" value="C:catalytic step 2 spliceosome"/>
    <property type="evidence" value="ECO:0007669"/>
    <property type="project" value="TreeGrafter"/>
</dbReference>
<dbReference type="OrthoDB" id="442970at2759"/>
<evidence type="ECO:0000256" key="1">
    <source>
        <dbReference type="ARBA" id="ARBA00000971"/>
    </source>
</evidence>
<evidence type="ECO:0000256" key="4">
    <source>
        <dbReference type="ARBA" id="ARBA00038509"/>
    </source>
</evidence>
<comment type="catalytic activity">
    <reaction evidence="1">
        <text>[protein]-peptidylproline (omega=180) = [protein]-peptidylproline (omega=0)</text>
        <dbReference type="Rhea" id="RHEA:16237"/>
        <dbReference type="Rhea" id="RHEA-COMP:10747"/>
        <dbReference type="Rhea" id="RHEA-COMP:10748"/>
        <dbReference type="ChEBI" id="CHEBI:83833"/>
        <dbReference type="ChEBI" id="CHEBI:83834"/>
        <dbReference type="EC" id="5.2.1.8"/>
    </reaction>
</comment>
<evidence type="ECO:0000313" key="7">
    <source>
        <dbReference type="EMBL" id="SAM84833.1"/>
    </source>
</evidence>
<reference evidence="8" key="3">
    <citation type="submission" date="2018-08" db="EMBL/GenBank/DDBJ databases">
        <authorList>
            <person name="Guldener U."/>
        </authorList>
    </citation>
    <scope>NUCLEOTIDE SEQUENCE</scope>
    <source>
        <strain evidence="8">UB2</strain>
    </source>
</reference>
<dbReference type="InterPro" id="IPR029000">
    <property type="entry name" value="Cyclophilin-like_dom_sf"/>
</dbReference>
<feature type="compositionally biased region" description="Basic residues" evidence="5">
    <location>
        <begin position="204"/>
        <end position="214"/>
    </location>
</feature>
<dbReference type="PANTHER" id="PTHR45625">
    <property type="entry name" value="PEPTIDYL-PROLYL CIS-TRANS ISOMERASE-RELATED"/>
    <property type="match status" value="1"/>
</dbReference>
<dbReference type="PRINTS" id="PR00153">
    <property type="entry name" value="CSAPPISMRASE"/>
</dbReference>
<dbReference type="PROSITE" id="PS50072">
    <property type="entry name" value="CSA_PPIASE_2"/>
    <property type="match status" value="1"/>
</dbReference>
<keyword evidence="3" id="KW-0539">Nucleus</keyword>
<evidence type="ECO:0000256" key="2">
    <source>
        <dbReference type="ARBA" id="ARBA00004123"/>
    </source>
</evidence>
<dbReference type="PANTHER" id="PTHR45625:SF6">
    <property type="entry name" value="SPLICEOSOME-ASSOCIATED PROTEIN CWC27 HOMOLOG"/>
    <property type="match status" value="1"/>
</dbReference>
<comment type="similarity">
    <text evidence="4">Belongs to the cyclophilin-type PPIase family. CWC27 subfamily.</text>
</comment>
<keyword evidence="10" id="KW-1185">Reference proteome</keyword>
<proteinExistence type="inferred from homology"/>
<dbReference type="InterPro" id="IPR044666">
    <property type="entry name" value="Cyclophilin_A-like"/>
</dbReference>
<feature type="region of interest" description="Disordered" evidence="5">
    <location>
        <begin position="256"/>
        <end position="295"/>
    </location>
</feature>
<feature type="domain" description="PPIase cyclophilin-type" evidence="6">
    <location>
        <begin position="22"/>
        <end position="165"/>
    </location>
</feature>
<protein>
    <submittedName>
        <fullName evidence="7">Related to Cyclophilin-16</fullName>
    </submittedName>
</protein>
<dbReference type="InterPro" id="IPR002130">
    <property type="entry name" value="Cyclophilin-type_PPIase_dom"/>
</dbReference>
<reference evidence="9" key="2">
    <citation type="submission" date="2016-04" db="EMBL/GenBank/DDBJ databases">
        <authorList>
            <person name="Guldener U."/>
            <person name="Guldener U."/>
        </authorList>
    </citation>
    <scope>NUCLEOTIDE SEQUENCE [LARGE SCALE GENOMIC DNA]</scope>
    <source>
        <strain evidence="9">UB2112</strain>
    </source>
</reference>
<feature type="region of interest" description="Disordered" evidence="5">
    <location>
        <begin position="361"/>
        <end position="462"/>
    </location>
</feature>
<dbReference type="EMBL" id="ULHB01000010">
    <property type="protein sequence ID" value="SYW75764.1"/>
    <property type="molecule type" value="Genomic_DNA"/>
</dbReference>
<feature type="compositionally biased region" description="Basic residues" evidence="5">
    <location>
        <begin position="430"/>
        <end position="447"/>
    </location>
</feature>
<evidence type="ECO:0000313" key="10">
    <source>
        <dbReference type="Proteomes" id="UP000658997"/>
    </source>
</evidence>
<feature type="compositionally biased region" description="Polar residues" evidence="5">
    <location>
        <begin position="270"/>
        <end position="287"/>
    </location>
</feature>